<dbReference type="AlphaFoldDB" id="A0AAV7I3J7"/>
<accession>A0AAV7I3J7</accession>
<protein>
    <submittedName>
        <fullName evidence="1">Uncharacterized protein</fullName>
    </submittedName>
</protein>
<dbReference type="Proteomes" id="UP000826195">
    <property type="component" value="Unassembled WGS sequence"/>
</dbReference>
<organism evidence="1 2">
    <name type="scientific">Cotesia glomerata</name>
    <name type="common">Lepidopteran parasitic wasp</name>
    <name type="synonym">Apanteles glomeratus</name>
    <dbReference type="NCBI Taxonomy" id="32391"/>
    <lineage>
        <taxon>Eukaryota</taxon>
        <taxon>Metazoa</taxon>
        <taxon>Ecdysozoa</taxon>
        <taxon>Arthropoda</taxon>
        <taxon>Hexapoda</taxon>
        <taxon>Insecta</taxon>
        <taxon>Pterygota</taxon>
        <taxon>Neoptera</taxon>
        <taxon>Endopterygota</taxon>
        <taxon>Hymenoptera</taxon>
        <taxon>Apocrita</taxon>
        <taxon>Ichneumonoidea</taxon>
        <taxon>Braconidae</taxon>
        <taxon>Microgastrinae</taxon>
        <taxon>Cotesia</taxon>
    </lineage>
</organism>
<gene>
    <name evidence="1" type="ORF">KQX54_002391</name>
</gene>
<evidence type="ECO:0000313" key="2">
    <source>
        <dbReference type="Proteomes" id="UP000826195"/>
    </source>
</evidence>
<comment type="caution">
    <text evidence="1">The sequence shown here is derived from an EMBL/GenBank/DDBJ whole genome shotgun (WGS) entry which is preliminary data.</text>
</comment>
<proteinExistence type="predicted"/>
<reference evidence="1 2" key="1">
    <citation type="journal article" date="2021" name="J. Hered.">
        <title>A chromosome-level genome assembly of the parasitoid wasp, Cotesia glomerata (Hymenoptera: Braconidae).</title>
        <authorList>
            <person name="Pinto B.J."/>
            <person name="Weis J.J."/>
            <person name="Gamble T."/>
            <person name="Ode P.J."/>
            <person name="Paul R."/>
            <person name="Zaspel J.M."/>
        </authorList>
    </citation>
    <scope>NUCLEOTIDE SEQUENCE [LARGE SCALE GENOMIC DNA]</scope>
    <source>
        <strain evidence="1">CgM1</strain>
    </source>
</reference>
<name>A0AAV7I3J7_COTGL</name>
<evidence type="ECO:0000313" key="1">
    <source>
        <dbReference type="EMBL" id="KAH0545689.1"/>
    </source>
</evidence>
<keyword evidence="2" id="KW-1185">Reference proteome</keyword>
<sequence length="233" mass="25927">MSLDIGSVSIISGHFAGQDTLDSGSRSNEFTGSAKVFSYNVHLNPISVSYVLFTRVLVTTRSQVSSTSSFHHPRGHERDGLARIALGHQMPSLLLSAKWIRVQCQVSVLEVPSTTHEWNYHSSSSFPTERNEQESVCSEIFTGTESKSIITCIGFHIKDLTTGAVLMWQRRKELSQGKGEREKDWRSGAIARGVGFNKRGQEEPNGACGVPWHDDVNKLQFASFVCRVQDERL</sequence>
<dbReference type="EMBL" id="JAHXZJ010002237">
    <property type="protein sequence ID" value="KAH0545689.1"/>
    <property type="molecule type" value="Genomic_DNA"/>
</dbReference>